<dbReference type="Gene3D" id="3.90.1030.20">
    <property type="entry name" value="DNA polymerase delta, p66 (Cdc27) subunit, wHTH domain"/>
    <property type="match status" value="1"/>
</dbReference>
<feature type="region of interest" description="Disordered" evidence="5">
    <location>
        <begin position="169"/>
        <end position="188"/>
    </location>
</feature>
<dbReference type="Proteomes" id="UP001304895">
    <property type="component" value="Unassembled WGS sequence"/>
</dbReference>
<evidence type="ECO:0000256" key="3">
    <source>
        <dbReference type="ARBA" id="ARBA00022705"/>
    </source>
</evidence>
<organism evidence="6 7">
    <name type="scientific">Trichocladium antarcticum</name>
    <dbReference type="NCBI Taxonomy" id="1450529"/>
    <lineage>
        <taxon>Eukaryota</taxon>
        <taxon>Fungi</taxon>
        <taxon>Dikarya</taxon>
        <taxon>Ascomycota</taxon>
        <taxon>Pezizomycotina</taxon>
        <taxon>Sordariomycetes</taxon>
        <taxon>Sordariomycetidae</taxon>
        <taxon>Sordariales</taxon>
        <taxon>Chaetomiaceae</taxon>
        <taxon>Trichocladium</taxon>
    </lineage>
</organism>
<reference evidence="6" key="1">
    <citation type="journal article" date="2023" name="Mol. Phylogenet. Evol.">
        <title>Genome-scale phylogeny and comparative genomics of the fungal order Sordariales.</title>
        <authorList>
            <person name="Hensen N."/>
            <person name="Bonometti L."/>
            <person name="Westerberg I."/>
            <person name="Brannstrom I.O."/>
            <person name="Guillou S."/>
            <person name="Cros-Aarteil S."/>
            <person name="Calhoun S."/>
            <person name="Haridas S."/>
            <person name="Kuo A."/>
            <person name="Mondo S."/>
            <person name="Pangilinan J."/>
            <person name="Riley R."/>
            <person name="LaButti K."/>
            <person name="Andreopoulos B."/>
            <person name="Lipzen A."/>
            <person name="Chen C."/>
            <person name="Yan M."/>
            <person name="Daum C."/>
            <person name="Ng V."/>
            <person name="Clum A."/>
            <person name="Steindorff A."/>
            <person name="Ohm R.A."/>
            <person name="Martin F."/>
            <person name="Silar P."/>
            <person name="Natvig D.O."/>
            <person name="Lalanne C."/>
            <person name="Gautier V."/>
            <person name="Ament-Velasquez S.L."/>
            <person name="Kruys A."/>
            <person name="Hutchinson M.I."/>
            <person name="Powell A.J."/>
            <person name="Barry K."/>
            <person name="Miller A.N."/>
            <person name="Grigoriev I.V."/>
            <person name="Debuchy R."/>
            <person name="Gladieux P."/>
            <person name="Hiltunen Thoren M."/>
            <person name="Johannesson H."/>
        </authorList>
    </citation>
    <scope>NUCLEOTIDE SEQUENCE</scope>
    <source>
        <strain evidence="6">CBS 123565</strain>
    </source>
</reference>
<evidence type="ECO:0000256" key="4">
    <source>
        <dbReference type="ARBA" id="ARBA00023242"/>
    </source>
</evidence>
<dbReference type="GO" id="GO:0006271">
    <property type="term" value="P:DNA strand elongation involved in DNA replication"/>
    <property type="evidence" value="ECO:0007669"/>
    <property type="project" value="TreeGrafter"/>
</dbReference>
<proteinExistence type="predicted"/>
<dbReference type="InterPro" id="IPR041913">
    <property type="entry name" value="POLD3_sf"/>
</dbReference>
<accession>A0AAN6UJJ9</accession>
<dbReference type="InterPro" id="IPR019038">
    <property type="entry name" value="POLD3"/>
</dbReference>
<dbReference type="PANTHER" id="PTHR17598">
    <property type="entry name" value="DNA POLYMERASE DELTA SUBUNIT 3"/>
    <property type="match status" value="1"/>
</dbReference>
<dbReference type="GO" id="GO:0043625">
    <property type="term" value="C:delta DNA polymerase complex"/>
    <property type="evidence" value="ECO:0007669"/>
    <property type="project" value="InterPro"/>
</dbReference>
<evidence type="ECO:0000256" key="5">
    <source>
        <dbReference type="SAM" id="MobiDB-lite"/>
    </source>
</evidence>
<keyword evidence="4" id="KW-0539">Nucleus</keyword>
<comment type="subcellular location">
    <subcellularLocation>
        <location evidence="1">Nucleus</location>
    </subcellularLocation>
</comment>
<feature type="compositionally biased region" description="Polar residues" evidence="5">
    <location>
        <begin position="214"/>
        <end position="226"/>
    </location>
</feature>
<sequence>MDDYNKLLAENVLTEDKVVTYRLLSRTLQVHANTAKQMLYEFHRTQNARRPGAVHATYLVYGTKNAAGGLSAGQNGPDGDIDMTSSAPEVESLADTVPILTLSLVPEERLNESLAEYDEVSSIHVYSIGPHPTKDFALLADAANEVLGLGAGNDGNSIATITNPWVRRRERQGAGPKTAAASAVKPRAKPIVSKVAQALAPAKVKEEAKPPQPAQNTADKTTSSAPTKKPAPTLKRGAGSGGIMQAFSKAAAKPKKAQPAPTPPSGGDDSTMQAMSDDGEDDAEMPQPKARRTSGSKSRKEREEALKRMMEEDDDEEEEPSEKEESPVEEPMEEEPPVPELAKEEETEIGTTSTNGRRRGRRKVMRKKQITDTEGYLVTIQEPGWESFSEDEPPPRTKPKTISSTLPVQAASKKGGQKTGQGSIMSFFSKK</sequence>
<gene>
    <name evidence="6" type="ORF">BT67DRAFT_310439</name>
</gene>
<evidence type="ECO:0000256" key="2">
    <source>
        <dbReference type="ARBA" id="ARBA00017589"/>
    </source>
</evidence>
<evidence type="ECO:0000256" key="1">
    <source>
        <dbReference type="ARBA" id="ARBA00004123"/>
    </source>
</evidence>
<dbReference type="GO" id="GO:1904161">
    <property type="term" value="P:DNA synthesis involved in UV-damage excision repair"/>
    <property type="evidence" value="ECO:0007669"/>
    <property type="project" value="TreeGrafter"/>
</dbReference>
<name>A0AAN6UJJ9_9PEZI</name>
<dbReference type="GO" id="GO:0006297">
    <property type="term" value="P:nucleotide-excision repair, DNA gap filling"/>
    <property type="evidence" value="ECO:0007669"/>
    <property type="project" value="TreeGrafter"/>
</dbReference>
<dbReference type="GO" id="GO:0003887">
    <property type="term" value="F:DNA-directed DNA polymerase activity"/>
    <property type="evidence" value="ECO:0007669"/>
    <property type="project" value="TreeGrafter"/>
</dbReference>
<feature type="compositionally biased region" description="Basic and acidic residues" evidence="5">
    <location>
        <begin position="298"/>
        <end position="310"/>
    </location>
</feature>
<reference evidence="6" key="2">
    <citation type="submission" date="2023-05" db="EMBL/GenBank/DDBJ databases">
        <authorList>
            <consortium name="Lawrence Berkeley National Laboratory"/>
            <person name="Steindorff A."/>
            <person name="Hensen N."/>
            <person name="Bonometti L."/>
            <person name="Westerberg I."/>
            <person name="Brannstrom I.O."/>
            <person name="Guillou S."/>
            <person name="Cros-Aarteil S."/>
            <person name="Calhoun S."/>
            <person name="Haridas S."/>
            <person name="Kuo A."/>
            <person name="Mondo S."/>
            <person name="Pangilinan J."/>
            <person name="Riley R."/>
            <person name="Labutti K."/>
            <person name="Andreopoulos B."/>
            <person name="Lipzen A."/>
            <person name="Chen C."/>
            <person name="Yanf M."/>
            <person name="Daum C."/>
            <person name="Ng V."/>
            <person name="Clum A."/>
            <person name="Ohm R."/>
            <person name="Martin F."/>
            <person name="Silar P."/>
            <person name="Natvig D."/>
            <person name="Lalanne C."/>
            <person name="Gautier V."/>
            <person name="Ament-Velasquez S.L."/>
            <person name="Kruys A."/>
            <person name="Hutchinson M.I."/>
            <person name="Powell A.J."/>
            <person name="Barry K."/>
            <person name="Miller A.N."/>
            <person name="Grigoriev I.V."/>
            <person name="Debuchy R."/>
            <person name="Gladieux P."/>
            <person name="Thoren M.H."/>
            <person name="Johannesson H."/>
        </authorList>
    </citation>
    <scope>NUCLEOTIDE SEQUENCE</scope>
    <source>
        <strain evidence="6">CBS 123565</strain>
    </source>
</reference>
<feature type="region of interest" description="Disordered" evidence="5">
    <location>
        <begin position="201"/>
        <end position="431"/>
    </location>
</feature>
<feature type="compositionally biased region" description="Acidic residues" evidence="5">
    <location>
        <begin position="311"/>
        <end position="348"/>
    </location>
</feature>
<protein>
    <recommendedName>
        <fullName evidence="2">DNA polymerase delta subunit 3</fullName>
    </recommendedName>
</protein>
<evidence type="ECO:0000313" key="7">
    <source>
        <dbReference type="Proteomes" id="UP001304895"/>
    </source>
</evidence>
<keyword evidence="3" id="KW-0235">DNA replication</keyword>
<evidence type="ECO:0000313" key="6">
    <source>
        <dbReference type="EMBL" id="KAK4134178.1"/>
    </source>
</evidence>
<dbReference type="PANTHER" id="PTHR17598:SF13">
    <property type="entry name" value="DNA POLYMERASE DELTA SUBUNIT 3"/>
    <property type="match status" value="1"/>
</dbReference>
<dbReference type="EMBL" id="MU853409">
    <property type="protein sequence ID" value="KAK4134178.1"/>
    <property type="molecule type" value="Genomic_DNA"/>
</dbReference>
<comment type="caution">
    <text evidence="6">The sequence shown here is derived from an EMBL/GenBank/DDBJ whole genome shotgun (WGS) entry which is preliminary data.</text>
</comment>
<dbReference type="Pfam" id="PF09507">
    <property type="entry name" value="CDC27"/>
    <property type="match status" value="1"/>
</dbReference>
<keyword evidence="7" id="KW-1185">Reference proteome</keyword>
<feature type="compositionally biased region" description="Basic residues" evidence="5">
    <location>
        <begin position="356"/>
        <end position="368"/>
    </location>
</feature>
<dbReference type="AlphaFoldDB" id="A0AAN6UJJ9"/>